<proteinExistence type="predicted"/>
<accession>A0A2M7R8G5</accession>
<sequence>MRFKKILKRFLLALLFLILIFLGYLFIGQAPKAEKITLGVNFSQKHTKDLGLDWKETFLALLDDLEARNFKIAAHWDLIEPEDDKFYFDDLDWQLNEAEKRGAKVFLVIGMKTTRWPECHIPDWTINLNKKEQQKEILEMIEKIVLRYRDRVSIWAWQVENEPFFPFGVCPWVDKKFLKKEIELVKSLDPQKPIIEADSGEGSFWIDAARFGDIPSTTMYRKVYFRQIKMYIEYPLPPVFYWRKAKIIKFFFGKKVIVGELQAEPFGPVLLYDLPLEEQEKTMNLERFKKNIGFATKTGFDTFYLWGSEWWFWLKEKQGNSEIWQEAKKLF</sequence>
<evidence type="ECO:0000256" key="1">
    <source>
        <dbReference type="ARBA" id="ARBA00022801"/>
    </source>
</evidence>
<name>A0A2M7R8G5_9BACT</name>
<keyword evidence="1" id="KW-0378">Hydrolase</keyword>
<dbReference type="Pfam" id="PF00331">
    <property type="entry name" value="Glyco_hydro_10"/>
    <property type="match status" value="1"/>
</dbReference>
<dbReference type="Gene3D" id="3.20.20.80">
    <property type="entry name" value="Glycosidases"/>
    <property type="match status" value="1"/>
</dbReference>
<keyword evidence="3" id="KW-0624">Polysaccharide degradation</keyword>
<organism evidence="5 6">
    <name type="scientific">Candidatus Nealsonbacteria bacterium CG_4_10_14_0_8_um_filter_35_10</name>
    <dbReference type="NCBI Taxonomy" id="1974683"/>
    <lineage>
        <taxon>Bacteria</taxon>
        <taxon>Candidatus Nealsoniibacteriota</taxon>
    </lineage>
</organism>
<dbReference type="Proteomes" id="UP000230055">
    <property type="component" value="Unassembled WGS sequence"/>
</dbReference>
<protein>
    <recommendedName>
        <fullName evidence="4">GH10 domain-containing protein</fullName>
    </recommendedName>
</protein>
<dbReference type="InterPro" id="IPR001000">
    <property type="entry name" value="GH10_dom"/>
</dbReference>
<gene>
    <name evidence="5" type="ORF">COY72_01055</name>
</gene>
<evidence type="ECO:0000256" key="2">
    <source>
        <dbReference type="ARBA" id="ARBA00023277"/>
    </source>
</evidence>
<evidence type="ECO:0000256" key="3">
    <source>
        <dbReference type="ARBA" id="ARBA00023326"/>
    </source>
</evidence>
<dbReference type="GO" id="GO:0000272">
    <property type="term" value="P:polysaccharide catabolic process"/>
    <property type="evidence" value="ECO:0007669"/>
    <property type="project" value="UniProtKB-KW"/>
</dbReference>
<dbReference type="GO" id="GO:0004553">
    <property type="term" value="F:hydrolase activity, hydrolyzing O-glycosyl compounds"/>
    <property type="evidence" value="ECO:0007669"/>
    <property type="project" value="InterPro"/>
</dbReference>
<dbReference type="EMBL" id="PFLX01000027">
    <property type="protein sequence ID" value="PIY90892.1"/>
    <property type="molecule type" value="Genomic_DNA"/>
</dbReference>
<comment type="caution">
    <text evidence="5">The sequence shown here is derived from an EMBL/GenBank/DDBJ whole genome shotgun (WGS) entry which is preliminary data.</text>
</comment>
<reference evidence="6" key="1">
    <citation type="submission" date="2017-09" db="EMBL/GenBank/DDBJ databases">
        <title>Depth-based differentiation of microbial function through sediment-hosted aquifers and enrichment of novel symbionts in the deep terrestrial subsurface.</title>
        <authorList>
            <person name="Probst A.J."/>
            <person name="Ladd B."/>
            <person name="Jarett J.K."/>
            <person name="Geller-Mcgrath D.E."/>
            <person name="Sieber C.M.K."/>
            <person name="Emerson J.B."/>
            <person name="Anantharaman K."/>
            <person name="Thomas B.C."/>
            <person name="Malmstrom R."/>
            <person name="Stieglmeier M."/>
            <person name="Klingl A."/>
            <person name="Woyke T."/>
            <person name="Ryan C.M."/>
            <person name="Banfield J.F."/>
        </authorList>
    </citation>
    <scope>NUCLEOTIDE SEQUENCE [LARGE SCALE GENOMIC DNA]</scope>
</reference>
<dbReference type="AlphaFoldDB" id="A0A2M7R8G5"/>
<dbReference type="SUPFAM" id="SSF51445">
    <property type="entry name" value="(Trans)glycosidases"/>
    <property type="match status" value="1"/>
</dbReference>
<dbReference type="InterPro" id="IPR017853">
    <property type="entry name" value="GH"/>
</dbReference>
<keyword evidence="2" id="KW-0119">Carbohydrate metabolism</keyword>
<evidence type="ECO:0000313" key="5">
    <source>
        <dbReference type="EMBL" id="PIY90892.1"/>
    </source>
</evidence>
<evidence type="ECO:0000313" key="6">
    <source>
        <dbReference type="Proteomes" id="UP000230055"/>
    </source>
</evidence>
<evidence type="ECO:0000259" key="4">
    <source>
        <dbReference type="Pfam" id="PF00331"/>
    </source>
</evidence>
<feature type="domain" description="GH10" evidence="4">
    <location>
        <begin position="73"/>
        <end position="165"/>
    </location>
</feature>